<evidence type="ECO:0000313" key="2">
    <source>
        <dbReference type="EMBL" id="PIR45268.1"/>
    </source>
</evidence>
<dbReference type="InterPro" id="IPR036188">
    <property type="entry name" value="FAD/NAD-bd_sf"/>
</dbReference>
<dbReference type="PANTHER" id="PTHR42923">
    <property type="entry name" value="PROTOPORPHYRINOGEN OXIDASE"/>
    <property type="match status" value="1"/>
</dbReference>
<dbReference type="Gene3D" id="3.50.50.60">
    <property type="entry name" value="FAD/NAD(P)-binding domain"/>
    <property type="match status" value="1"/>
</dbReference>
<dbReference type="Pfam" id="PF01593">
    <property type="entry name" value="Amino_oxidase"/>
    <property type="match status" value="1"/>
</dbReference>
<protein>
    <recommendedName>
        <fullName evidence="1">Amine oxidase domain-containing protein</fullName>
    </recommendedName>
</protein>
<reference evidence="2 3" key="1">
    <citation type="submission" date="2017-09" db="EMBL/GenBank/DDBJ databases">
        <title>Depth-based differentiation of microbial function through sediment-hosted aquifers and enrichment of novel symbionts in the deep terrestrial subsurface.</title>
        <authorList>
            <person name="Probst A.J."/>
            <person name="Ladd B."/>
            <person name="Jarett J.K."/>
            <person name="Geller-Mcgrath D.E."/>
            <person name="Sieber C.M."/>
            <person name="Emerson J.B."/>
            <person name="Anantharaman K."/>
            <person name="Thomas B.C."/>
            <person name="Malmstrom R."/>
            <person name="Stieglmeier M."/>
            <person name="Klingl A."/>
            <person name="Woyke T."/>
            <person name="Ryan C.M."/>
            <person name="Banfield J.F."/>
        </authorList>
    </citation>
    <scope>NUCLEOTIDE SEQUENCE [LARGE SCALE GENOMIC DNA]</scope>
    <source>
        <strain evidence="2">CG10_big_fil_rev_8_21_14_0_10_51_16</strain>
    </source>
</reference>
<dbReference type="GO" id="GO:0016491">
    <property type="term" value="F:oxidoreductase activity"/>
    <property type="evidence" value="ECO:0007669"/>
    <property type="project" value="InterPro"/>
</dbReference>
<dbReference type="AlphaFoldDB" id="A0A2H0RFH4"/>
<gene>
    <name evidence="2" type="ORF">COV10_00065</name>
</gene>
<dbReference type="Proteomes" id="UP000228767">
    <property type="component" value="Unassembled WGS sequence"/>
</dbReference>
<sequence length="453" mass="50471">MYKEDKKRVAIIGAGIAGLAAGYELKKAGFEVFVFEKEKTVGGRMETKKKGGFTFDTGADFFVNCYDLLYSYAKELNIPWEFSVEGGRHRIIRGGVAHYIDLSGPFDLLRWKLLSLRARVRFLWWVFTLKMIRGPLDFFHLSKNSSTLTTISAGEYLRTRISPEVADFIADPFTGIMNFHRVDEISAAALFSLMRMMTTDGGFRMCYTRGGMSAIPKALAKLLNVETGVTVTSVSSKGRSVEVVHGGVGELFDAVVVATTGNVAQRIVKPLPATAERMFSALRYSATMTVAFVIPANLFTDGTRLTYVPFVESKIVSGYDNQIKKSADMELRGHSLLLVYLYEHAIAELSKKDDEEFFAIVREEMRKVCPEVRHNPSVLQAHDLKCWAQAMPKFSPDYVGTVVAFEEQGQGENNIYLAGDYLNSVWTEGAARCGKRVAEMITSHPKSLDIRAS</sequence>
<organism evidence="2 3">
    <name type="scientific">Candidatus Vogelbacteria bacterium CG10_big_fil_rev_8_21_14_0_10_51_16</name>
    <dbReference type="NCBI Taxonomy" id="1975045"/>
    <lineage>
        <taxon>Bacteria</taxon>
        <taxon>Candidatus Vogeliibacteriota</taxon>
    </lineage>
</organism>
<dbReference type="InterPro" id="IPR002937">
    <property type="entry name" value="Amino_oxidase"/>
</dbReference>
<name>A0A2H0RFH4_9BACT</name>
<dbReference type="SUPFAM" id="SSF51905">
    <property type="entry name" value="FAD/NAD(P)-binding domain"/>
    <property type="match status" value="1"/>
</dbReference>
<dbReference type="PRINTS" id="PR00419">
    <property type="entry name" value="ADXRDTASE"/>
</dbReference>
<accession>A0A2H0RFH4</accession>
<dbReference type="EMBL" id="PCYI01000001">
    <property type="protein sequence ID" value="PIR45268.1"/>
    <property type="molecule type" value="Genomic_DNA"/>
</dbReference>
<evidence type="ECO:0000259" key="1">
    <source>
        <dbReference type="Pfam" id="PF01593"/>
    </source>
</evidence>
<proteinExistence type="predicted"/>
<feature type="domain" description="Amine oxidase" evidence="1">
    <location>
        <begin position="16"/>
        <end position="441"/>
    </location>
</feature>
<dbReference type="InterPro" id="IPR050464">
    <property type="entry name" value="Zeta_carotene_desat/Oxidored"/>
</dbReference>
<evidence type="ECO:0000313" key="3">
    <source>
        <dbReference type="Proteomes" id="UP000228767"/>
    </source>
</evidence>
<comment type="caution">
    <text evidence="2">The sequence shown here is derived from an EMBL/GenBank/DDBJ whole genome shotgun (WGS) entry which is preliminary data.</text>
</comment>